<evidence type="ECO:0000313" key="2">
    <source>
        <dbReference type="Proteomes" id="UP000435649"/>
    </source>
</evidence>
<reference evidence="1 2" key="1">
    <citation type="submission" date="2019-08" db="EMBL/GenBank/DDBJ databases">
        <title>In-depth cultivation of the pig gut microbiome towards novel bacterial diversity and tailored functional studies.</title>
        <authorList>
            <person name="Wylensek D."/>
            <person name="Hitch T.C.A."/>
            <person name="Clavel T."/>
        </authorList>
    </citation>
    <scope>NUCLEOTIDE SEQUENCE [LARGE SCALE GENOMIC DNA]</scope>
    <source>
        <strain evidence="1 2">BBE-744-WT-12</strain>
    </source>
</reference>
<organism evidence="1 2">
    <name type="scientific">Victivallis lenta</name>
    <dbReference type="NCBI Taxonomy" id="2606640"/>
    <lineage>
        <taxon>Bacteria</taxon>
        <taxon>Pseudomonadati</taxon>
        <taxon>Lentisphaerota</taxon>
        <taxon>Lentisphaeria</taxon>
        <taxon>Victivallales</taxon>
        <taxon>Victivallaceae</taxon>
        <taxon>Victivallis</taxon>
    </lineage>
</organism>
<keyword evidence="2" id="KW-1185">Reference proteome</keyword>
<sequence>MRFLWGLPAFFAVFALFAGEPCFRVEFFSESDGAPPLLSGSCPVLQPVVPAGRPWRFFASETAERPLVRSRVVPTDAESGRYAVLRYPAGCVRLHYWDGDVYGEVGQLVFLLPESEKSEEPLPSSPYRLDGPFIRSAFGQLVNFFPEEPPVLPENFKSEYTARVTDSPLRRGCSMPEEFGVDEARAAAAAGANLLRFRAGTRPERQLDAAREAGLKAVVDCAALSPASLAELARNVKEHPALAGLDLGGGPAGYERALAVRQAGGTVPLLVSADVFGSPEAFDGFSALPLPDIVYAVDIRGSGGRPPEERLASLIGFQRRNGARIFVRTFESDVPGRFIDAAEKRGWDWCTPYPAELPYTNYFRRNRP</sequence>
<gene>
    <name evidence="1" type="ORF">FYJ85_09475</name>
</gene>
<dbReference type="AlphaFoldDB" id="A0A844G0T6"/>
<dbReference type="Proteomes" id="UP000435649">
    <property type="component" value="Unassembled WGS sequence"/>
</dbReference>
<evidence type="ECO:0000313" key="1">
    <source>
        <dbReference type="EMBL" id="MST97270.1"/>
    </source>
</evidence>
<name>A0A844G0T6_9BACT</name>
<proteinExistence type="predicted"/>
<protein>
    <submittedName>
        <fullName evidence="1">Uncharacterized protein</fullName>
    </submittedName>
</protein>
<dbReference type="EMBL" id="VUNS01000008">
    <property type="protein sequence ID" value="MST97270.1"/>
    <property type="molecule type" value="Genomic_DNA"/>
</dbReference>
<comment type="caution">
    <text evidence="1">The sequence shown here is derived from an EMBL/GenBank/DDBJ whole genome shotgun (WGS) entry which is preliminary data.</text>
</comment>
<accession>A0A844G0T6</accession>
<dbReference type="RefSeq" id="WP_154418137.1">
    <property type="nucleotide sequence ID" value="NZ_VUNS01000008.1"/>
</dbReference>